<keyword evidence="3" id="KW-1185">Reference proteome</keyword>
<name>A0A225DJ04_9BACT</name>
<feature type="compositionally biased region" description="Basic and acidic residues" evidence="1">
    <location>
        <begin position="201"/>
        <end position="216"/>
    </location>
</feature>
<comment type="caution">
    <text evidence="2">The sequence shown here is derived from an EMBL/GenBank/DDBJ whole genome shotgun (WGS) entry which is preliminary data.</text>
</comment>
<evidence type="ECO:0000313" key="3">
    <source>
        <dbReference type="Proteomes" id="UP000214646"/>
    </source>
</evidence>
<feature type="compositionally biased region" description="Basic and acidic residues" evidence="1">
    <location>
        <begin position="380"/>
        <end position="395"/>
    </location>
</feature>
<sequence length="494" mass="53494">MRRIGKTPDHFHRLGLTAFRPTIDPDETERIRPRRSADRRAGWIGSDVTPRVIRPPSDLRGARSVSLPLWLSPFCGLGIRRPGSTLTPRPGTGRSKPPDGPIRDAQLASEFAGRDRQVRVDQADRAGRQPAPGDQTRRVRSEDVSTRPAPVPRPGHHDPHRSPVPIPIHDHHRPHPVPIQPRLVRGPPPAPRALGGLTSEPRLDRESRRLFSDRGHGPPGAAEHATAQPTAKESRRTARPGGPVAVEIPEPAQDHRNPLVGPPREPGPVDAIAPQLVGMPEPAPGVAPAHVSPLPTSLRLAHQSGRDGSEFELRSPAHEHGIHQLPRYADPILTVLEDQSHGQAEGRENRVPGAEQVGRLMGIADGIGAGDELAPGLSRDPTEHRTESRGVESGERGVVGRPREAGGQNRIEAVARGGHDQGPEVRRTGVAAEGRSGTRNEQTHERETRTTGVENATIGRPPQPEMPPLWAASHRHAVRVAGRSDAEPWVRPPV</sequence>
<feature type="compositionally biased region" description="Basic and acidic residues" evidence="1">
    <location>
        <begin position="436"/>
        <end position="449"/>
    </location>
</feature>
<feature type="compositionally biased region" description="Basic and acidic residues" evidence="1">
    <location>
        <begin position="417"/>
        <end position="427"/>
    </location>
</feature>
<dbReference type="EMBL" id="NIDE01000007">
    <property type="protein sequence ID" value="OWK40963.1"/>
    <property type="molecule type" value="Genomic_DNA"/>
</dbReference>
<protein>
    <submittedName>
        <fullName evidence="2">Basic proline-rich protein</fullName>
    </submittedName>
</protein>
<accession>A0A225DJ04</accession>
<gene>
    <name evidence="2" type="ORF">FRUB_04855</name>
</gene>
<feature type="compositionally biased region" description="Basic and acidic residues" evidence="1">
    <location>
        <begin position="135"/>
        <end position="145"/>
    </location>
</feature>
<organism evidence="2 3">
    <name type="scientific">Fimbriiglobus ruber</name>
    <dbReference type="NCBI Taxonomy" id="1908690"/>
    <lineage>
        <taxon>Bacteria</taxon>
        <taxon>Pseudomonadati</taxon>
        <taxon>Planctomycetota</taxon>
        <taxon>Planctomycetia</taxon>
        <taxon>Gemmatales</taxon>
        <taxon>Gemmataceae</taxon>
        <taxon>Fimbriiglobus</taxon>
    </lineage>
</organism>
<feature type="region of interest" description="Disordered" evidence="1">
    <location>
        <begin position="366"/>
        <end position="469"/>
    </location>
</feature>
<evidence type="ECO:0000313" key="2">
    <source>
        <dbReference type="EMBL" id="OWK40963.1"/>
    </source>
</evidence>
<dbReference type="Proteomes" id="UP000214646">
    <property type="component" value="Unassembled WGS sequence"/>
</dbReference>
<feature type="region of interest" description="Disordered" evidence="1">
    <location>
        <begin position="80"/>
        <end position="265"/>
    </location>
</feature>
<feature type="compositionally biased region" description="Basic and acidic residues" evidence="1">
    <location>
        <begin position="112"/>
        <end position="127"/>
    </location>
</feature>
<reference evidence="3" key="1">
    <citation type="submission" date="2017-06" db="EMBL/GenBank/DDBJ databases">
        <title>Genome analysis of Fimbriiglobus ruber SP5, the first member of the order Planctomycetales with confirmed chitinolytic capability.</title>
        <authorList>
            <person name="Ravin N.V."/>
            <person name="Rakitin A.L."/>
            <person name="Ivanova A.A."/>
            <person name="Beletsky A.V."/>
            <person name="Kulichevskaya I.S."/>
            <person name="Mardanov A.V."/>
            <person name="Dedysh S.N."/>
        </authorList>
    </citation>
    <scope>NUCLEOTIDE SEQUENCE [LARGE SCALE GENOMIC DNA]</scope>
    <source>
        <strain evidence="3">SP5</strain>
    </source>
</reference>
<evidence type="ECO:0000256" key="1">
    <source>
        <dbReference type="SAM" id="MobiDB-lite"/>
    </source>
</evidence>
<dbReference type="AlphaFoldDB" id="A0A225DJ04"/>
<proteinExistence type="predicted"/>